<protein>
    <submittedName>
        <fullName evidence="1">OsmC family protein</fullName>
    </submittedName>
</protein>
<reference evidence="1 2" key="1">
    <citation type="submission" date="2020-04" db="EMBL/GenBank/DDBJ databases">
        <title>Massilia sp. RP-1-19 isolated from soil.</title>
        <authorList>
            <person name="Dahal R.H."/>
        </authorList>
    </citation>
    <scope>NUCLEOTIDE SEQUENCE [LARGE SCALE GENOMIC DNA]</scope>
    <source>
        <strain evidence="1 2">RP-1-19</strain>
    </source>
</reference>
<evidence type="ECO:0000313" key="2">
    <source>
        <dbReference type="Proteomes" id="UP000583752"/>
    </source>
</evidence>
<organism evidence="1 2">
    <name type="scientific">Massilia polaris</name>
    <dbReference type="NCBI Taxonomy" id="2728846"/>
    <lineage>
        <taxon>Bacteria</taxon>
        <taxon>Pseudomonadati</taxon>
        <taxon>Pseudomonadota</taxon>
        <taxon>Betaproteobacteria</taxon>
        <taxon>Burkholderiales</taxon>
        <taxon>Oxalobacteraceae</taxon>
        <taxon>Telluria group</taxon>
        <taxon>Massilia</taxon>
    </lineage>
</organism>
<dbReference type="SUPFAM" id="SSF82784">
    <property type="entry name" value="OsmC-like"/>
    <property type="match status" value="1"/>
</dbReference>
<keyword evidence="2" id="KW-1185">Reference proteome</keyword>
<dbReference type="RefSeq" id="WP_169468379.1">
    <property type="nucleotide sequence ID" value="NZ_JABBGG010000011.1"/>
</dbReference>
<dbReference type="PANTHER" id="PTHR39624:SF2">
    <property type="entry name" value="OSMC-LIKE PROTEIN"/>
    <property type="match status" value="1"/>
</dbReference>
<proteinExistence type="predicted"/>
<dbReference type="InterPro" id="IPR003718">
    <property type="entry name" value="OsmC/Ohr_fam"/>
</dbReference>
<dbReference type="EMBL" id="JABBGG010000011">
    <property type="protein sequence ID" value="NML62914.1"/>
    <property type="molecule type" value="Genomic_DNA"/>
</dbReference>
<dbReference type="AlphaFoldDB" id="A0A848HP19"/>
<sequence>MEVTTHRGEGKLQQVIEIGPHSLLTDAPVESGGEASGPAPHDFLAAALAACTSLTVTMYAKRKGFPLDDIAVSVKHGQDGAAYVLHRTIRYIGALAPEQAERLTDIANKCPVHKTLTGQMQIFTEVAAS</sequence>
<dbReference type="Proteomes" id="UP000583752">
    <property type="component" value="Unassembled WGS sequence"/>
</dbReference>
<name>A0A848HP19_9BURK</name>
<dbReference type="PANTHER" id="PTHR39624">
    <property type="entry name" value="PROTEIN INVOLVED IN RIMO-MEDIATED BETA-METHYLTHIOLATION OF RIBOSOMAL PROTEIN S12 YCAO"/>
    <property type="match status" value="1"/>
</dbReference>
<accession>A0A848HP19</accession>
<evidence type="ECO:0000313" key="1">
    <source>
        <dbReference type="EMBL" id="NML62914.1"/>
    </source>
</evidence>
<dbReference type="Pfam" id="PF02566">
    <property type="entry name" value="OsmC"/>
    <property type="match status" value="1"/>
</dbReference>
<dbReference type="InterPro" id="IPR036102">
    <property type="entry name" value="OsmC/Ohrsf"/>
</dbReference>
<comment type="caution">
    <text evidence="1">The sequence shown here is derived from an EMBL/GenBank/DDBJ whole genome shotgun (WGS) entry which is preliminary data.</text>
</comment>
<dbReference type="Gene3D" id="3.30.300.20">
    <property type="match status" value="1"/>
</dbReference>
<dbReference type="InterPro" id="IPR015946">
    <property type="entry name" value="KH_dom-like_a/b"/>
</dbReference>
<gene>
    <name evidence="1" type="ORF">HHL21_17880</name>
</gene>